<organism evidence="2 3">
    <name type="scientific">Halobacillus dabanensis</name>
    <dbReference type="NCBI Taxonomy" id="240302"/>
    <lineage>
        <taxon>Bacteria</taxon>
        <taxon>Bacillati</taxon>
        <taxon>Bacillota</taxon>
        <taxon>Bacilli</taxon>
        <taxon>Bacillales</taxon>
        <taxon>Bacillaceae</taxon>
        <taxon>Halobacillus</taxon>
    </lineage>
</organism>
<evidence type="ECO:0000256" key="1">
    <source>
        <dbReference type="SAM" id="Phobius"/>
    </source>
</evidence>
<gene>
    <name evidence="2" type="ORF">SAMN04487936_106327</name>
</gene>
<dbReference type="Proteomes" id="UP000183557">
    <property type="component" value="Unassembled WGS sequence"/>
</dbReference>
<dbReference type="AlphaFoldDB" id="A0A1I3WF91"/>
<proteinExistence type="predicted"/>
<keyword evidence="1" id="KW-0472">Membrane</keyword>
<evidence type="ECO:0000313" key="3">
    <source>
        <dbReference type="Proteomes" id="UP000183557"/>
    </source>
</evidence>
<dbReference type="OrthoDB" id="2877480at2"/>
<sequence>MGILSGLYYGLNEEFMVLGALQGIIGLTLFINGVVWGIVFFGFSEVIKLLQGIYNQREVSLSETNSSVKETPSNLNISDLLGDNDVKISEVVRNEIISFYSSKGLTVQEIACTDKEDFFLVTVDGKNETVELGGFNPVIHPS</sequence>
<feature type="transmembrane region" description="Helical" evidence="1">
    <location>
        <begin position="20"/>
        <end position="43"/>
    </location>
</feature>
<accession>A0A1I3WF91</accession>
<keyword evidence="3" id="KW-1185">Reference proteome</keyword>
<protein>
    <submittedName>
        <fullName evidence="2">Uncharacterized protein</fullName>
    </submittedName>
</protein>
<evidence type="ECO:0000313" key="2">
    <source>
        <dbReference type="EMBL" id="SFK05477.1"/>
    </source>
</evidence>
<keyword evidence="1" id="KW-0812">Transmembrane</keyword>
<dbReference type="EMBL" id="FOSB01000006">
    <property type="protein sequence ID" value="SFK05477.1"/>
    <property type="molecule type" value="Genomic_DNA"/>
</dbReference>
<name>A0A1I3WF91_HALDA</name>
<reference evidence="3" key="1">
    <citation type="submission" date="2016-10" db="EMBL/GenBank/DDBJ databases">
        <authorList>
            <person name="Varghese N."/>
            <person name="Submissions S."/>
        </authorList>
    </citation>
    <scope>NUCLEOTIDE SEQUENCE [LARGE SCALE GENOMIC DNA]</scope>
    <source>
        <strain evidence="3">CGMCC 1.3704</strain>
    </source>
</reference>
<keyword evidence="1" id="KW-1133">Transmembrane helix</keyword>